<dbReference type="InterPro" id="IPR036289">
    <property type="entry name" value="YfhH"/>
</dbReference>
<dbReference type="InterPro" id="IPR014938">
    <property type="entry name" value="YfhH-like"/>
</dbReference>
<accession>A0A1V3FL07</accession>
<dbReference type="SUPFAM" id="SSF101697">
    <property type="entry name" value="Hypothetical protein YfhH"/>
    <property type="match status" value="1"/>
</dbReference>
<dbReference type="GeneID" id="7036580"/>
<gene>
    <name evidence="1" type="ORF">BO219_09840</name>
</gene>
<evidence type="ECO:0000313" key="1">
    <source>
        <dbReference type="EMBL" id="OOE02306.1"/>
    </source>
</evidence>
<keyword evidence="2" id="KW-1185">Reference proteome</keyword>
<comment type="caution">
    <text evidence="1">The sequence shown here is derived from an EMBL/GenBank/DDBJ whole genome shotgun (WGS) entry which is preliminary data.</text>
</comment>
<reference evidence="2" key="1">
    <citation type="submission" date="2016-11" db="EMBL/GenBank/DDBJ databases">
        <title>Draft genome sequence of Anoxybacillus sp. strain 103 isolated from the Qarvajar hot spring in Nagorno-Karabach.</title>
        <authorList>
            <person name="Hovhannisyan P."/>
            <person name="Panosyan H."/>
            <person name="Birkeland N.-K."/>
        </authorList>
    </citation>
    <scope>NUCLEOTIDE SEQUENCE [LARGE SCALE GENOMIC DNA]</scope>
    <source>
        <strain evidence="2">103</strain>
    </source>
</reference>
<dbReference type="Proteomes" id="UP000188458">
    <property type="component" value="Unassembled WGS sequence"/>
</dbReference>
<sequence length="109" mass="12705">MGKMDQKRYSEMSERELKQEIAMLTEKARKAEQMGMVNEYAVYERKIAMAKAYLLNPNDFQPGEFYEIEGDPHSLFKLQYMNGVFAWGYRLSDPNTEVALPISLLKKRG</sequence>
<name>A0A1V3FL07_9BACL</name>
<organism evidence="1 2">
    <name type="scientific">Anoxybacillus kestanbolensis</name>
    <dbReference type="NCBI Taxonomy" id="227476"/>
    <lineage>
        <taxon>Bacteria</taxon>
        <taxon>Bacillati</taxon>
        <taxon>Bacillota</taxon>
        <taxon>Bacilli</taxon>
        <taxon>Bacillales</taxon>
        <taxon>Anoxybacillaceae</taxon>
        <taxon>Anoxybacillus</taxon>
    </lineage>
</organism>
<dbReference type="Gene3D" id="2.30.30.340">
    <property type="entry name" value="Hypothetical protein YfhH like domains"/>
    <property type="match status" value="1"/>
</dbReference>
<dbReference type="Gene3D" id="1.10.287.880">
    <property type="entry name" value="Hypothetical protein YfhH domain"/>
    <property type="match status" value="1"/>
</dbReference>
<protein>
    <submittedName>
        <fullName evidence="1">Uncharacterized protein</fullName>
    </submittedName>
</protein>
<proteinExistence type="predicted"/>
<dbReference type="AlphaFoldDB" id="A0A1V3FL07"/>
<dbReference type="RefSeq" id="WP_006322045.1">
    <property type="nucleotide sequence ID" value="NZ_JALLIW010000025.1"/>
</dbReference>
<evidence type="ECO:0000313" key="2">
    <source>
        <dbReference type="Proteomes" id="UP000188458"/>
    </source>
</evidence>
<dbReference type="Pfam" id="PF08838">
    <property type="entry name" value="DUF1811"/>
    <property type="match status" value="1"/>
</dbReference>
<dbReference type="EMBL" id="MQAD01000016">
    <property type="protein sequence ID" value="OOE02306.1"/>
    <property type="molecule type" value="Genomic_DNA"/>
</dbReference>